<sequence length="178" mass="21417">MGRSRYRILQSQHPHFITCTVLNWIPLFTRPATVQIVLDALLYRQQLNGWRIYGYVILENHMHLLLQADDLANQLAHFKSYSARQLIDYLHEMKAERLLAQLKWFRKAHKTDRDYQLWEEGSHPQLIDNPEVLRQKLEYIHLNPVKRGYVDLPEHWRYSSARSYAGMEGLLPIYRDWF</sequence>
<proteinExistence type="predicted"/>
<dbReference type="PANTHER" id="PTHR36966:SF1">
    <property type="entry name" value="REP-ASSOCIATED TYROSINE TRANSPOSASE"/>
    <property type="match status" value="1"/>
</dbReference>
<feature type="domain" description="Transposase IS200-like" evidence="1">
    <location>
        <begin position="10"/>
        <end position="143"/>
    </location>
</feature>
<gene>
    <name evidence="2" type="ORF">NP590_18820</name>
</gene>
<dbReference type="SUPFAM" id="SSF143422">
    <property type="entry name" value="Transposase IS200-like"/>
    <property type="match status" value="1"/>
</dbReference>
<evidence type="ECO:0000259" key="1">
    <source>
        <dbReference type="SMART" id="SM01321"/>
    </source>
</evidence>
<name>A0ABT1TL28_9GAMM</name>
<accession>A0ABT1TL28</accession>
<evidence type="ECO:0000313" key="2">
    <source>
        <dbReference type="EMBL" id="MCQ8106168.1"/>
    </source>
</evidence>
<dbReference type="NCBIfam" id="NF047646">
    <property type="entry name" value="REP_Tyr_transpos"/>
    <property type="match status" value="1"/>
</dbReference>
<dbReference type="InterPro" id="IPR002686">
    <property type="entry name" value="Transposase_17"/>
</dbReference>
<comment type="caution">
    <text evidence="2">The sequence shown here is derived from an EMBL/GenBank/DDBJ whole genome shotgun (WGS) entry which is preliminary data.</text>
</comment>
<dbReference type="Gene3D" id="3.30.70.1290">
    <property type="entry name" value="Transposase IS200-like"/>
    <property type="match status" value="1"/>
</dbReference>
<dbReference type="Proteomes" id="UP001524499">
    <property type="component" value="Unassembled WGS sequence"/>
</dbReference>
<dbReference type="InterPro" id="IPR052715">
    <property type="entry name" value="RAYT_transposase"/>
</dbReference>
<dbReference type="EMBL" id="JANIBJ010000050">
    <property type="protein sequence ID" value="MCQ8106168.1"/>
    <property type="molecule type" value="Genomic_DNA"/>
</dbReference>
<dbReference type="InterPro" id="IPR036515">
    <property type="entry name" value="Transposase_17_sf"/>
</dbReference>
<keyword evidence="3" id="KW-1185">Reference proteome</keyword>
<dbReference type="PANTHER" id="PTHR36966">
    <property type="entry name" value="REP-ASSOCIATED TYROSINE TRANSPOSASE"/>
    <property type="match status" value="1"/>
</dbReference>
<organism evidence="2 3">
    <name type="scientific">Methylomonas subterranea</name>
    <dbReference type="NCBI Taxonomy" id="2952225"/>
    <lineage>
        <taxon>Bacteria</taxon>
        <taxon>Pseudomonadati</taxon>
        <taxon>Pseudomonadota</taxon>
        <taxon>Gammaproteobacteria</taxon>
        <taxon>Methylococcales</taxon>
        <taxon>Methylococcaceae</taxon>
        <taxon>Methylomonas</taxon>
    </lineage>
</organism>
<protein>
    <submittedName>
        <fullName evidence="2">Transposase</fullName>
    </submittedName>
</protein>
<dbReference type="SMART" id="SM01321">
    <property type="entry name" value="Y1_Tnp"/>
    <property type="match status" value="1"/>
</dbReference>
<evidence type="ECO:0000313" key="3">
    <source>
        <dbReference type="Proteomes" id="UP001524499"/>
    </source>
</evidence>
<dbReference type="RefSeq" id="WP_256604233.1">
    <property type="nucleotide sequence ID" value="NZ_JANIBJ010000050.1"/>
</dbReference>
<reference evidence="2 3" key="1">
    <citation type="submission" date="2022-07" db="EMBL/GenBank/DDBJ databases">
        <title>Methylomonas rivi sp. nov., Methylomonas rosea sp. nov., Methylomonas aureus sp. nov. and Methylomonas subterranea sp. nov., four novel methanotrophs isolated from a freshwater creek and the deep terrestrial subsurface.</title>
        <authorList>
            <person name="Abin C."/>
            <person name="Sankaranarayanan K."/>
            <person name="Garner C."/>
            <person name="Sindelar R."/>
            <person name="Kotary K."/>
            <person name="Garner R."/>
            <person name="Barclay S."/>
            <person name="Lawson P."/>
            <person name="Krumholz L."/>
        </authorList>
    </citation>
    <scope>NUCLEOTIDE SEQUENCE [LARGE SCALE GENOMIC DNA]</scope>
    <source>
        <strain evidence="2 3">SURF-2</strain>
    </source>
</reference>